<evidence type="ECO:0000313" key="1">
    <source>
        <dbReference type="EMBL" id="KAI3367415.1"/>
    </source>
</evidence>
<dbReference type="EMBL" id="CM041539">
    <property type="protein sequence ID" value="KAI3367415.1"/>
    <property type="molecule type" value="Genomic_DNA"/>
</dbReference>
<dbReference type="Proteomes" id="UP000831701">
    <property type="component" value="Chromosome 9"/>
</dbReference>
<reference evidence="1" key="1">
    <citation type="submission" date="2022-04" db="EMBL/GenBank/DDBJ databases">
        <title>Jade perch genome.</title>
        <authorList>
            <person name="Chao B."/>
        </authorList>
    </citation>
    <scope>NUCLEOTIDE SEQUENCE</scope>
    <source>
        <strain evidence="1">CB-2022</strain>
    </source>
</reference>
<gene>
    <name evidence="1" type="ORF">L3Q82_026270</name>
</gene>
<evidence type="ECO:0000313" key="2">
    <source>
        <dbReference type="Proteomes" id="UP000831701"/>
    </source>
</evidence>
<organism evidence="1 2">
    <name type="scientific">Scortum barcoo</name>
    <name type="common">barcoo grunter</name>
    <dbReference type="NCBI Taxonomy" id="214431"/>
    <lineage>
        <taxon>Eukaryota</taxon>
        <taxon>Metazoa</taxon>
        <taxon>Chordata</taxon>
        <taxon>Craniata</taxon>
        <taxon>Vertebrata</taxon>
        <taxon>Euteleostomi</taxon>
        <taxon>Actinopterygii</taxon>
        <taxon>Neopterygii</taxon>
        <taxon>Teleostei</taxon>
        <taxon>Neoteleostei</taxon>
        <taxon>Acanthomorphata</taxon>
        <taxon>Eupercaria</taxon>
        <taxon>Centrarchiformes</taxon>
        <taxon>Terapontoidei</taxon>
        <taxon>Terapontidae</taxon>
        <taxon>Scortum</taxon>
    </lineage>
</organism>
<name>A0ACB8WH95_9TELE</name>
<proteinExistence type="predicted"/>
<sequence length="1722" mass="187210">MRSVLLQWLFNSTSLIKEIIPFVFGKNMRKNILDREHFSYIGWFRLNSKTGKKEKERGDIQVTVLFTRNNLTASMYDLVMKDKSASTFGKLKERIRGKRRSSDEDSSGCPSDGGGEEDYEDDEGGEARRSKMRTFFLRGKLRKSSDTRSSTSSLGSESSESSSPWGGSLSPTAGISVVVSDLSNSPSNSSNLTVDNSPEHTANTSPKSSSLKCEFGDEAGEISIAVPQPTVCVNGSHAYSVQPQDPGSGKPTGSLGLGLLQKSLPLSMSLQNLSPRPSADLPKGPVGDGRRWSFDKPGEEEKAAITAALEQSGPMLSEEEQAVLPKAASCSVVSESESQGKKQRRNLFSHGRSESAGKGQSQSKDESEQAPATAEEKHKGWFGSKDSHSKPSLVVSPKLEPSTDPHPPNLHPLGPPVDPASLVSPLHHTNPFSHSQSTSPPTSPCNPFFSLLRHNPFYEDMLTAQHLKPSLPPLPYLSSSRPPIAQLFPSNPNPTLTHDYPTKDDSITGTDANSKVMAKDEKRPLPPAPTEGKKPLSKKSSNPFMSARELEPDSEWDESFEAFAAGRLQSPEDPTTDCKTQQNTPSDHLLERCNNKGALLPTAGADRNTNVNDALHHRPEFIFKAHEATGQVTNANTHHFDSFAQFLETIPEHTSFESDSMTLNAPANSPTPPPCTETIQANSTTNTKNLTDTNMQQTPCHASSAKLDSSSPDPGSSGLGSSAEEDFLSCLSSYSDKLSASSSEEAEAQHFGSEKSSDSDVVKDLQPSETEDDITDRSNDLSLVEVGQDTIIQQSDGDEKLDVNSLEGSPQSPEPVITARETGSEGADPQIPDISELQPKSNVSLQSNNETGAKGADEFNGWEVSHDPSVVVSNTADLITSTTPDDELCSTHPLLYITTSSPDVKESSSDPPIDSASLGGQDANQRSPVPFELFGNFLSTSHIANSPGRSFDDTLSHTWAFDQSAGSFLQSLYVSADSQGYQTCESHPSSKCCSETNKTLHSANSTLCVELSEIQTTADAALGQEESSDAWKPKAIEEINQTDRSEEDKTATLEPSFMIGGDFGSLPAGSYTSCNPRRLTEGGVESQQVVLGDVFLKCPEVKVLQRSHSEGTLTPAFDELLLPSFGSDPGAIQESSSAQPSPDLPSLTSFAPSLTPDSSSSPIALRSLHPLAVTQRRGHHPARRELRHQSLGRTSSSRRPFRRTEVLSFRVRYLTVMCVPLVVVPCSPHPVKPLTTAMLAEEKRTEGRSVLATGLEKLKSTINPGRGSQLSEQETERKKSATEGAGSYYHLNHSELVALLVQREAELERQKAEFERQKFLLAKREVELKKLKPQVRDLEDYIDTLLVRIMEQKPTLLQSTFSGRFRHFLDVIDPSTLFVTEKRLQECVELLDRFKQRTLPPGVTDAQLWQAQKIKQAIIHPDTGEKILMPFRMSGTVACCGFGGGGWWWWDLEACYVVQHGGVVHPKNCHGATGLFRLSGKGFIPFGTPVVVGLLLPNQTLLSTIFWQHIYQQASLISQWLNQSHNACVNYCNRNASKPAPVSKFVQGYLGAVTSAVGIAVGLNVLIQRAGSFSPTTRLLVQRFIPFPAVASANVCNVVLMRHSELSEGISVLDDDGNVVGTSRVAARHALLETALTRVVLPMPILVLPPMIMAALEKLPLLQRWRRLVLPVHSLVCLTAFGLALPLAISLFPQMSQISVSQLEPEIAMATDCKTVTYNKGL</sequence>
<protein>
    <submittedName>
        <fullName evidence="1">Uncharacterized protein</fullName>
    </submittedName>
</protein>
<accession>A0ACB8WH95</accession>
<comment type="caution">
    <text evidence="1">The sequence shown here is derived from an EMBL/GenBank/DDBJ whole genome shotgun (WGS) entry which is preliminary data.</text>
</comment>
<keyword evidence="2" id="KW-1185">Reference proteome</keyword>